<accession>A0ABR4KAQ2</accession>
<feature type="region of interest" description="Disordered" evidence="1">
    <location>
        <begin position="107"/>
        <end position="137"/>
    </location>
</feature>
<feature type="compositionally biased region" description="Polar residues" evidence="1">
    <location>
        <begin position="107"/>
        <end position="130"/>
    </location>
</feature>
<sequence>MCWVLDESQIELPRIKSKKKDVESLCKYFWKYPCLVNWMTLFSPNQNNHEAGKDSIAGFAAQALGQIAFCQCRKAKRLSLICPSMHADFQESLALWCGVIAQSRGTRQASSPKASPTTTQSILHRAQAQNPHKSSSPLPSHLFAPLALLQRFWSLPYLADSSRLFPPTFSLFLSSSLSNPHTGPFRQLQGNILCTRHPWRRQTILKPGVSLTPPQPYLRPSHSPISWSLRSVSSTLTSTSIYLDIAGYPRGLSLYYLRQPWAKKVSYTRISFFSLPPGKPFKSIYRLYSIGKLARSQVRFALFTSLGSSASYLYLPCF</sequence>
<keyword evidence="3" id="KW-1185">Reference proteome</keyword>
<proteinExistence type="predicted"/>
<dbReference type="EMBL" id="JBFXLU010000044">
    <property type="protein sequence ID" value="KAL2849221.1"/>
    <property type="molecule type" value="Genomic_DNA"/>
</dbReference>
<organism evidence="2 3">
    <name type="scientific">Aspergillus pseudoustus</name>
    <dbReference type="NCBI Taxonomy" id="1810923"/>
    <lineage>
        <taxon>Eukaryota</taxon>
        <taxon>Fungi</taxon>
        <taxon>Dikarya</taxon>
        <taxon>Ascomycota</taxon>
        <taxon>Pezizomycotina</taxon>
        <taxon>Eurotiomycetes</taxon>
        <taxon>Eurotiomycetidae</taxon>
        <taxon>Eurotiales</taxon>
        <taxon>Aspergillaceae</taxon>
        <taxon>Aspergillus</taxon>
        <taxon>Aspergillus subgen. Nidulantes</taxon>
    </lineage>
</organism>
<reference evidence="2 3" key="1">
    <citation type="submission" date="2024-07" db="EMBL/GenBank/DDBJ databases">
        <title>Section-level genome sequencing and comparative genomics of Aspergillus sections Usti and Cavernicolus.</title>
        <authorList>
            <consortium name="Lawrence Berkeley National Laboratory"/>
            <person name="Nybo J.L."/>
            <person name="Vesth T.C."/>
            <person name="Theobald S."/>
            <person name="Frisvad J.C."/>
            <person name="Larsen T.O."/>
            <person name="Kjaerboelling I."/>
            <person name="Rothschild-Mancinelli K."/>
            <person name="Lyhne E.K."/>
            <person name="Kogle M.E."/>
            <person name="Barry K."/>
            <person name="Clum A."/>
            <person name="Na H."/>
            <person name="Ledsgaard L."/>
            <person name="Lin J."/>
            <person name="Lipzen A."/>
            <person name="Kuo A."/>
            <person name="Riley R."/>
            <person name="Mondo S."/>
            <person name="Labutti K."/>
            <person name="Haridas S."/>
            <person name="Pangalinan J."/>
            <person name="Salamov A.A."/>
            <person name="Simmons B.A."/>
            <person name="Magnuson J.K."/>
            <person name="Chen J."/>
            <person name="Drula E."/>
            <person name="Henrissat B."/>
            <person name="Wiebenga A."/>
            <person name="Lubbers R.J."/>
            <person name="Gomes A.C."/>
            <person name="Makela M.R."/>
            <person name="Stajich J."/>
            <person name="Grigoriev I.V."/>
            <person name="Mortensen U.H."/>
            <person name="De Vries R.P."/>
            <person name="Baker S.E."/>
            <person name="Andersen M.R."/>
        </authorList>
    </citation>
    <scope>NUCLEOTIDE SEQUENCE [LARGE SCALE GENOMIC DNA]</scope>
    <source>
        <strain evidence="2 3">CBS 123904</strain>
    </source>
</reference>
<comment type="caution">
    <text evidence="2">The sequence shown here is derived from an EMBL/GenBank/DDBJ whole genome shotgun (WGS) entry which is preliminary data.</text>
</comment>
<evidence type="ECO:0000313" key="2">
    <source>
        <dbReference type="EMBL" id="KAL2849221.1"/>
    </source>
</evidence>
<name>A0ABR4KAQ2_9EURO</name>
<evidence type="ECO:0000313" key="3">
    <source>
        <dbReference type="Proteomes" id="UP001610446"/>
    </source>
</evidence>
<dbReference type="Proteomes" id="UP001610446">
    <property type="component" value="Unassembled WGS sequence"/>
</dbReference>
<evidence type="ECO:0000256" key="1">
    <source>
        <dbReference type="SAM" id="MobiDB-lite"/>
    </source>
</evidence>
<protein>
    <submittedName>
        <fullName evidence="2">Uncharacterized protein</fullName>
    </submittedName>
</protein>
<gene>
    <name evidence="2" type="ORF">BJY01DRAFT_146729</name>
</gene>